<evidence type="ECO:0000259" key="2">
    <source>
        <dbReference type="Pfam" id="PF14321"/>
    </source>
</evidence>
<feature type="compositionally biased region" description="Acidic residues" evidence="1">
    <location>
        <begin position="99"/>
        <end position="159"/>
    </location>
</feature>
<evidence type="ECO:0000256" key="1">
    <source>
        <dbReference type="SAM" id="MobiDB-lite"/>
    </source>
</evidence>
<organism evidence="3 4">
    <name type="scientific">Natronomonas aquatica</name>
    <dbReference type="NCBI Taxonomy" id="2841590"/>
    <lineage>
        <taxon>Archaea</taxon>
        <taxon>Methanobacteriati</taxon>
        <taxon>Methanobacteriota</taxon>
        <taxon>Stenosarchaea group</taxon>
        <taxon>Halobacteria</taxon>
        <taxon>Halobacteriales</taxon>
        <taxon>Natronomonadaceae</taxon>
        <taxon>Natronomonas</taxon>
    </lineage>
</organism>
<dbReference type="Pfam" id="PF14321">
    <property type="entry name" value="DUF4382"/>
    <property type="match status" value="1"/>
</dbReference>
<sequence>MCPEQPREQDGASDTETTKYFRRRILAVGAGTGALMLAGCSADTTGTDPDDDGSSSGDTDGGTRAAGTFRLLISDQPVAIDDFDELNVSFDRARIFPESVEEDETEDGESEPQEDGEEDEPEDEENDAEEDGEENDTDEDAEGDEPEGGEKETEDDDQPGFEVIDLDGATVDLTQVVGDKAISVFEGGLEEGRYAKLELYAADVEGIVEGETVEVKIPSGKLQIVKPFEVVAGETLSFVFDINVVKRGQQQEYNLLPVISESGVAGQDVEAEEVEGETPETEGSDGSDSGTEDSEGTESEGEEAEEDEESEGGDSESE</sequence>
<dbReference type="InterPro" id="IPR025491">
    <property type="entry name" value="DUF4382"/>
</dbReference>
<name>A0A9R1CVT5_9EURY</name>
<proteinExistence type="predicted"/>
<reference evidence="3" key="1">
    <citation type="journal article" date="2023" name="Front. Microbiol.">
        <title>Genomic-based phylogenetic and metabolic analyses of the genus Natronomonas, and description of Natronomonas aquatica sp. nov.</title>
        <authorList>
            <person name="Garcia-Roldan A."/>
            <person name="Duran-Viseras A."/>
            <person name="de la Haba R.R."/>
            <person name="Corral P."/>
            <person name="Sanchez-Porro C."/>
            <person name="Ventosa A."/>
        </authorList>
    </citation>
    <scope>NUCLEOTIDE SEQUENCE</scope>
    <source>
        <strain evidence="3">F2-12</strain>
    </source>
</reference>
<dbReference type="Proteomes" id="UP001139494">
    <property type="component" value="Unassembled WGS sequence"/>
</dbReference>
<evidence type="ECO:0000313" key="3">
    <source>
        <dbReference type="EMBL" id="MCQ4334662.1"/>
    </source>
</evidence>
<protein>
    <submittedName>
        <fullName evidence="3">DUF4382 domain-containing protein</fullName>
    </submittedName>
</protein>
<feature type="domain" description="DUF4382" evidence="2">
    <location>
        <begin position="67"/>
        <end position="257"/>
    </location>
</feature>
<comment type="caution">
    <text evidence="3">The sequence shown here is derived from an EMBL/GenBank/DDBJ whole genome shotgun (WGS) entry which is preliminary data.</text>
</comment>
<gene>
    <name evidence="3" type="ORF">KM295_14485</name>
</gene>
<dbReference type="EMBL" id="JAHLKM010000031">
    <property type="protein sequence ID" value="MCQ4334662.1"/>
    <property type="molecule type" value="Genomic_DNA"/>
</dbReference>
<feature type="compositionally biased region" description="Low complexity" evidence="1">
    <location>
        <begin position="54"/>
        <end position="65"/>
    </location>
</feature>
<feature type="compositionally biased region" description="Acidic residues" evidence="1">
    <location>
        <begin position="269"/>
        <end position="318"/>
    </location>
</feature>
<feature type="region of interest" description="Disordered" evidence="1">
    <location>
        <begin position="39"/>
        <end position="65"/>
    </location>
</feature>
<accession>A0A9R1CVT5</accession>
<dbReference type="AlphaFoldDB" id="A0A9R1CVT5"/>
<feature type="region of interest" description="Disordered" evidence="1">
    <location>
        <begin position="94"/>
        <end position="162"/>
    </location>
</feature>
<feature type="region of interest" description="Disordered" evidence="1">
    <location>
        <begin position="264"/>
        <end position="318"/>
    </location>
</feature>
<evidence type="ECO:0000313" key="4">
    <source>
        <dbReference type="Proteomes" id="UP001139494"/>
    </source>
</evidence>
<keyword evidence="4" id="KW-1185">Reference proteome</keyword>